<dbReference type="EMBL" id="JATAAI010000035">
    <property type="protein sequence ID" value="KAK1735043.1"/>
    <property type="molecule type" value="Genomic_DNA"/>
</dbReference>
<reference evidence="1" key="1">
    <citation type="submission" date="2023-06" db="EMBL/GenBank/DDBJ databases">
        <title>Survivors Of The Sea: Transcriptome response of Skeletonema marinoi to long-term dormancy.</title>
        <authorList>
            <person name="Pinder M.I.M."/>
            <person name="Kourtchenko O."/>
            <person name="Robertson E.K."/>
            <person name="Larsson T."/>
            <person name="Maumus F."/>
            <person name="Osuna-Cruz C.M."/>
            <person name="Vancaester E."/>
            <person name="Stenow R."/>
            <person name="Vandepoele K."/>
            <person name="Ploug H."/>
            <person name="Bruchert V."/>
            <person name="Godhe A."/>
            <person name="Topel M."/>
        </authorList>
    </citation>
    <scope>NUCLEOTIDE SEQUENCE</scope>
    <source>
        <strain evidence="1">R05AC</strain>
    </source>
</reference>
<protein>
    <submittedName>
        <fullName evidence="1">Uncharacterized protein</fullName>
    </submittedName>
</protein>
<dbReference type="Proteomes" id="UP001224775">
    <property type="component" value="Unassembled WGS sequence"/>
</dbReference>
<proteinExistence type="predicted"/>
<feature type="non-terminal residue" evidence="1">
    <location>
        <position position="120"/>
    </location>
</feature>
<comment type="caution">
    <text evidence="1">The sequence shown here is derived from an EMBL/GenBank/DDBJ whole genome shotgun (WGS) entry which is preliminary data.</text>
</comment>
<name>A0AAD9D6X8_9STRA</name>
<sequence>MARTSDRICETLDQLNDHLKSFKRFTNAKVCEVCGKETRNWNEGCILAFHNISFFGFGLTQSQSDSADFHKKQTNTWAPPTQTAIDRNKRRIRDFCKEIENDIVAAHDEDDDNRKMSLSD</sequence>
<accession>A0AAD9D6X8</accession>
<gene>
    <name evidence="1" type="ORF">QTG54_014109</name>
</gene>
<organism evidence="1 2">
    <name type="scientific">Skeletonema marinoi</name>
    <dbReference type="NCBI Taxonomy" id="267567"/>
    <lineage>
        <taxon>Eukaryota</taxon>
        <taxon>Sar</taxon>
        <taxon>Stramenopiles</taxon>
        <taxon>Ochrophyta</taxon>
        <taxon>Bacillariophyta</taxon>
        <taxon>Coscinodiscophyceae</taxon>
        <taxon>Thalassiosirophycidae</taxon>
        <taxon>Thalassiosirales</taxon>
        <taxon>Skeletonemataceae</taxon>
        <taxon>Skeletonema</taxon>
        <taxon>Skeletonema marinoi-dohrnii complex</taxon>
    </lineage>
</organism>
<dbReference type="AlphaFoldDB" id="A0AAD9D6X8"/>
<keyword evidence="2" id="KW-1185">Reference proteome</keyword>
<evidence type="ECO:0000313" key="2">
    <source>
        <dbReference type="Proteomes" id="UP001224775"/>
    </source>
</evidence>
<evidence type="ECO:0000313" key="1">
    <source>
        <dbReference type="EMBL" id="KAK1735043.1"/>
    </source>
</evidence>